<keyword evidence="2" id="KW-1185">Reference proteome</keyword>
<protein>
    <submittedName>
        <fullName evidence="1">Uncharacterized protein</fullName>
    </submittedName>
</protein>
<dbReference type="KEGG" id="ege:EM595_p1132"/>
<accession>A0A0U5L6E6</accession>
<organism evidence="1 2">
    <name type="scientific">Duffyella gerundensis</name>
    <dbReference type="NCBI Taxonomy" id="1619313"/>
    <lineage>
        <taxon>Bacteria</taxon>
        <taxon>Pseudomonadati</taxon>
        <taxon>Pseudomonadota</taxon>
        <taxon>Gammaproteobacteria</taxon>
        <taxon>Enterobacterales</taxon>
        <taxon>Erwiniaceae</taxon>
        <taxon>Duffyella</taxon>
    </lineage>
</organism>
<dbReference type="EMBL" id="LN907829">
    <property type="protein sequence ID" value="CUU26378.1"/>
    <property type="molecule type" value="Genomic_DNA"/>
</dbReference>
<name>A0A0U5L6E6_9GAMM</name>
<sequence length="31" mass="3385">MLIPALPCPAPKLMPTPPPLLLFLPLLINSY</sequence>
<geneLocation type="plasmid" evidence="2">
    <name>pEM02</name>
</geneLocation>
<reference evidence="2" key="1">
    <citation type="submission" date="2015-11" db="EMBL/GenBank/DDBJ databases">
        <authorList>
            <person name="Blom J."/>
        </authorList>
    </citation>
    <scope>NUCLEOTIDE SEQUENCE [LARGE SCALE GENOMIC DNA]</scope>
    <source>
        <plasmid evidence="2">pEM02</plasmid>
    </source>
</reference>
<evidence type="ECO:0000313" key="1">
    <source>
        <dbReference type="EMBL" id="CUU26378.1"/>
    </source>
</evidence>
<dbReference type="AlphaFoldDB" id="A0A0U5L6E6"/>
<dbReference type="Proteomes" id="UP000059419">
    <property type="component" value="Plasmid pEM02"/>
</dbReference>
<proteinExistence type="predicted"/>
<gene>
    <name evidence="1" type="ORF">EM595_p1132</name>
</gene>
<evidence type="ECO:0000313" key="2">
    <source>
        <dbReference type="Proteomes" id="UP000059419"/>
    </source>
</evidence>